<dbReference type="PANTHER" id="PTHR33164:SF43">
    <property type="entry name" value="HTH-TYPE TRANSCRIPTIONAL REPRESSOR YETL"/>
    <property type="match status" value="1"/>
</dbReference>
<dbReference type="OrthoDB" id="8682420at2"/>
<evidence type="ECO:0000313" key="6">
    <source>
        <dbReference type="Proteomes" id="UP000238589"/>
    </source>
</evidence>
<evidence type="ECO:0000256" key="3">
    <source>
        <dbReference type="ARBA" id="ARBA00023163"/>
    </source>
</evidence>
<dbReference type="PANTHER" id="PTHR33164">
    <property type="entry name" value="TRANSCRIPTIONAL REGULATOR, MARR FAMILY"/>
    <property type="match status" value="1"/>
</dbReference>
<evidence type="ECO:0000313" key="5">
    <source>
        <dbReference type="EMBL" id="PRD65688.1"/>
    </source>
</evidence>
<dbReference type="GO" id="GO:0003677">
    <property type="term" value="F:DNA binding"/>
    <property type="evidence" value="ECO:0007669"/>
    <property type="project" value="UniProtKB-KW"/>
</dbReference>
<dbReference type="GO" id="GO:0003700">
    <property type="term" value="F:DNA-binding transcription factor activity"/>
    <property type="evidence" value="ECO:0007669"/>
    <property type="project" value="InterPro"/>
</dbReference>
<dbReference type="PROSITE" id="PS01117">
    <property type="entry name" value="HTH_MARR_1"/>
    <property type="match status" value="1"/>
</dbReference>
<dbReference type="InterPro" id="IPR036388">
    <property type="entry name" value="WH-like_DNA-bd_sf"/>
</dbReference>
<comment type="caution">
    <text evidence="5">The sequence shown here is derived from an EMBL/GenBank/DDBJ whole genome shotgun (WGS) entry which is preliminary data.</text>
</comment>
<accession>A0A2S9K5G7</accession>
<keyword evidence="1" id="KW-0805">Transcription regulation</keyword>
<dbReference type="PROSITE" id="PS50995">
    <property type="entry name" value="HTH_MARR_2"/>
    <property type="match status" value="1"/>
</dbReference>
<proteinExistence type="predicted"/>
<sequence>MSSEQQAQPVLRRHFTYRLNTLSKLNDMMSQELYQAGSGLSLPEARCLAAIGSQPGQVTVMQLAFEANLDKAQVSRTTKLLVERGLVSKIPSPEDGRCVQLTLTALGRQCWEQVMPLIQQRNQDLLRCLSESEQASLLDMFDRMLEQARQQVRSDRLNNY</sequence>
<dbReference type="RefSeq" id="WP_105748214.1">
    <property type="nucleotide sequence ID" value="NZ_PVLQ01000027.1"/>
</dbReference>
<evidence type="ECO:0000259" key="4">
    <source>
        <dbReference type="PROSITE" id="PS50995"/>
    </source>
</evidence>
<keyword evidence="3" id="KW-0804">Transcription</keyword>
<evidence type="ECO:0000256" key="2">
    <source>
        <dbReference type="ARBA" id="ARBA00023125"/>
    </source>
</evidence>
<reference evidence="5 6" key="1">
    <citation type="submission" date="2018-03" db="EMBL/GenBank/DDBJ databases">
        <title>Comparative genomics illustrates the genes involved in a hyperalkaliphilic mechanisms of Serpentinomonas isolated from highly-alkaline calcium-rich serpentinized springs.</title>
        <authorList>
            <person name="Suzuki S."/>
            <person name="Ishii S."/>
            <person name="Walworth N."/>
            <person name="Bird L."/>
            <person name="Kuenen J.G."/>
            <person name="Nealson K.H."/>
        </authorList>
    </citation>
    <scope>NUCLEOTIDE SEQUENCE [LARGE SCALE GENOMIC DNA]</scope>
    <source>
        <strain evidence="5 6">P1</strain>
    </source>
</reference>
<dbReference type="AlphaFoldDB" id="A0A2S9K5G7"/>
<gene>
    <name evidence="5" type="ORF">C6P64_08980</name>
</gene>
<dbReference type="Proteomes" id="UP000238589">
    <property type="component" value="Unassembled WGS sequence"/>
</dbReference>
<dbReference type="Gene3D" id="1.10.10.10">
    <property type="entry name" value="Winged helix-like DNA-binding domain superfamily/Winged helix DNA-binding domain"/>
    <property type="match status" value="1"/>
</dbReference>
<dbReference type="InterPro" id="IPR000835">
    <property type="entry name" value="HTH_MarR-typ"/>
</dbReference>
<dbReference type="PRINTS" id="PR00598">
    <property type="entry name" value="HTHMARR"/>
</dbReference>
<dbReference type="EMBL" id="PVLQ01000027">
    <property type="protein sequence ID" value="PRD65688.1"/>
    <property type="molecule type" value="Genomic_DNA"/>
</dbReference>
<dbReference type="SUPFAM" id="SSF46785">
    <property type="entry name" value="Winged helix' DNA-binding domain"/>
    <property type="match status" value="1"/>
</dbReference>
<keyword evidence="2" id="KW-0238">DNA-binding</keyword>
<dbReference type="InterPro" id="IPR036390">
    <property type="entry name" value="WH_DNA-bd_sf"/>
</dbReference>
<organism evidence="5 6">
    <name type="scientific">Malikia granosa</name>
    <dbReference type="NCBI Taxonomy" id="263067"/>
    <lineage>
        <taxon>Bacteria</taxon>
        <taxon>Pseudomonadati</taxon>
        <taxon>Pseudomonadota</taxon>
        <taxon>Betaproteobacteria</taxon>
        <taxon>Burkholderiales</taxon>
        <taxon>Comamonadaceae</taxon>
        <taxon>Malikia</taxon>
    </lineage>
</organism>
<protein>
    <submittedName>
        <fullName evidence="5">MarR family transcriptional regulator</fullName>
    </submittedName>
</protein>
<dbReference type="SMART" id="SM00347">
    <property type="entry name" value="HTH_MARR"/>
    <property type="match status" value="1"/>
</dbReference>
<name>A0A2S9K5G7_9BURK</name>
<evidence type="ECO:0000256" key="1">
    <source>
        <dbReference type="ARBA" id="ARBA00023015"/>
    </source>
</evidence>
<dbReference type="Pfam" id="PF12802">
    <property type="entry name" value="MarR_2"/>
    <property type="match status" value="1"/>
</dbReference>
<dbReference type="InterPro" id="IPR023187">
    <property type="entry name" value="Tscrpt_reg_MarR-type_CS"/>
</dbReference>
<feature type="domain" description="HTH marR-type" evidence="4">
    <location>
        <begin position="12"/>
        <end position="146"/>
    </location>
</feature>
<keyword evidence="6" id="KW-1185">Reference proteome</keyword>
<dbReference type="GO" id="GO:0006950">
    <property type="term" value="P:response to stress"/>
    <property type="evidence" value="ECO:0007669"/>
    <property type="project" value="TreeGrafter"/>
</dbReference>
<dbReference type="InterPro" id="IPR039422">
    <property type="entry name" value="MarR/SlyA-like"/>
</dbReference>